<accession>H1RZ93</accession>
<evidence type="ECO:0000256" key="1">
    <source>
        <dbReference type="SAM" id="MobiDB-lite"/>
    </source>
</evidence>
<evidence type="ECO:0000313" key="2">
    <source>
        <dbReference type="EMBL" id="EHP44466.1"/>
    </source>
</evidence>
<comment type="caution">
    <text evidence="2">The sequence shown here is derived from an EMBL/GenBank/DDBJ whole genome shotgun (WGS) entry which is preliminary data.</text>
</comment>
<evidence type="ECO:0000313" key="3">
    <source>
        <dbReference type="Proteomes" id="UP000005808"/>
    </source>
</evidence>
<organism evidence="2 3">
    <name type="scientific">Cupriavidus basilensis OR16</name>
    <dbReference type="NCBI Taxonomy" id="1127483"/>
    <lineage>
        <taxon>Bacteria</taxon>
        <taxon>Pseudomonadati</taxon>
        <taxon>Pseudomonadota</taxon>
        <taxon>Betaproteobacteria</taxon>
        <taxon>Burkholderiales</taxon>
        <taxon>Burkholderiaceae</taxon>
        <taxon>Cupriavidus</taxon>
    </lineage>
</organism>
<gene>
    <name evidence="2" type="ORF">OR16_03112</name>
</gene>
<feature type="compositionally biased region" description="Basic and acidic residues" evidence="1">
    <location>
        <begin position="210"/>
        <end position="231"/>
    </location>
</feature>
<dbReference type="Proteomes" id="UP000005808">
    <property type="component" value="Unassembled WGS sequence"/>
</dbReference>
<dbReference type="EMBL" id="AHJE01000007">
    <property type="protein sequence ID" value="EHP44466.1"/>
    <property type="molecule type" value="Genomic_DNA"/>
</dbReference>
<dbReference type="AlphaFoldDB" id="H1RZ93"/>
<feature type="region of interest" description="Disordered" evidence="1">
    <location>
        <begin position="167"/>
        <end position="231"/>
    </location>
</feature>
<reference evidence="2 3" key="1">
    <citation type="journal article" date="2012" name="J. Bacteriol.">
        <title>De Novo Genome Project of Cupriavidus basilensis OR16.</title>
        <authorList>
            <person name="Cserhati M."/>
            <person name="Kriszt B."/>
            <person name="Szoboszlay S."/>
            <person name="Toth A."/>
            <person name="Szabo I."/>
            <person name="Tancsics A."/>
            <person name="Nagy I."/>
            <person name="Horvath B."/>
            <person name="Nagy I."/>
            <person name="Kukolya J."/>
        </authorList>
    </citation>
    <scope>NUCLEOTIDE SEQUENCE [LARGE SCALE GENOMIC DNA]</scope>
    <source>
        <strain evidence="2 3">OR16</strain>
    </source>
</reference>
<sequence>MTWTAPRLPATAAALRHGAQDARLTHGYTAYKAKSKMLKTLMIAAGLLGAGLASAQTAAVSQDVQRNVNQEQRIENGLKSGTLNTREAASLEKQTAHVDHMEAHAMANGSVSPREQASIQRAENHVSRDIAHDTHNGITGNPASASSQRMQADVQRNINQEQRIKNGVANGSLTNREAGSLERGQAHVDRREARAGASGHVSAGAQRGIQRAENRDSRAIYHDKHNARVRG</sequence>
<proteinExistence type="predicted"/>
<protein>
    <submittedName>
        <fullName evidence="2">Uncharacterized protein</fullName>
    </submittedName>
</protein>
<name>H1RZ93_9BURK</name>
<dbReference type="PATRIC" id="fig|1127483.3.peg.631"/>
<feature type="compositionally biased region" description="Basic and acidic residues" evidence="1">
    <location>
        <begin position="184"/>
        <end position="194"/>
    </location>
</feature>